<dbReference type="RefSeq" id="WP_184747361.1">
    <property type="nucleotide sequence ID" value="NZ_JACHGJ010000005.1"/>
</dbReference>
<dbReference type="EMBL" id="JACHGJ010000005">
    <property type="protein sequence ID" value="MBB6481116.1"/>
    <property type="molecule type" value="Genomic_DNA"/>
</dbReference>
<accession>A0A841RBN9</accession>
<evidence type="ECO:0000313" key="1">
    <source>
        <dbReference type="EMBL" id="MBB6481116.1"/>
    </source>
</evidence>
<evidence type="ECO:0000313" key="2">
    <source>
        <dbReference type="Proteomes" id="UP000587760"/>
    </source>
</evidence>
<organism evidence="1 2">
    <name type="scientific">Spirochaeta isovalerica</name>
    <dbReference type="NCBI Taxonomy" id="150"/>
    <lineage>
        <taxon>Bacteria</taxon>
        <taxon>Pseudomonadati</taxon>
        <taxon>Spirochaetota</taxon>
        <taxon>Spirochaetia</taxon>
        <taxon>Spirochaetales</taxon>
        <taxon>Spirochaetaceae</taxon>
        <taxon>Spirochaeta</taxon>
    </lineage>
</organism>
<gene>
    <name evidence="1" type="ORF">HNR50_002789</name>
</gene>
<sequence>MAVINPFSRRKQKLSEKEIHAVLSKIRAEYDKYIVTFHKSASLKEEFERRYRNARIESRDLESFLKEEIAAVQAIFNHQKQLKKEQMAEAEKARLKDRRKGQPDFADKVLEQFKKKISAYPRLRIHPEASYEIEHLYGAISQFEKLYWPALDKFISENRTWALRGEFRDFNNELWRFTPSGDKGIPIVLEKYCLLLDSPSITLKEKSIEAQQCIKEAAFILNDIVWSCKEIMKKGIDGANIEKSLDFVQNIISDFRIKELKNR</sequence>
<comment type="caution">
    <text evidence="1">The sequence shown here is derived from an EMBL/GenBank/DDBJ whole genome shotgun (WGS) entry which is preliminary data.</text>
</comment>
<dbReference type="AlphaFoldDB" id="A0A841RBN9"/>
<dbReference type="Proteomes" id="UP000587760">
    <property type="component" value="Unassembled WGS sequence"/>
</dbReference>
<keyword evidence="2" id="KW-1185">Reference proteome</keyword>
<proteinExistence type="predicted"/>
<reference evidence="1 2" key="1">
    <citation type="submission" date="2020-08" db="EMBL/GenBank/DDBJ databases">
        <title>Genomic Encyclopedia of Type Strains, Phase IV (KMG-IV): sequencing the most valuable type-strain genomes for metagenomic binning, comparative biology and taxonomic classification.</title>
        <authorList>
            <person name="Goeker M."/>
        </authorList>
    </citation>
    <scope>NUCLEOTIDE SEQUENCE [LARGE SCALE GENOMIC DNA]</scope>
    <source>
        <strain evidence="1 2">DSM 2461</strain>
    </source>
</reference>
<protein>
    <submittedName>
        <fullName evidence="1">Uncharacterized protein</fullName>
    </submittedName>
</protein>
<name>A0A841RBN9_9SPIO</name>